<dbReference type="STRING" id="455.Ljam_1861"/>
<organism evidence="2 4">
    <name type="scientific">Legionella jamestowniensis</name>
    <dbReference type="NCBI Taxonomy" id="455"/>
    <lineage>
        <taxon>Bacteria</taxon>
        <taxon>Pseudomonadati</taxon>
        <taxon>Pseudomonadota</taxon>
        <taxon>Gammaproteobacteria</taxon>
        <taxon>Legionellales</taxon>
        <taxon>Legionellaceae</taxon>
        <taxon>Legionella</taxon>
    </lineage>
</organism>
<evidence type="ECO:0000313" key="4">
    <source>
        <dbReference type="Proteomes" id="UP000054715"/>
    </source>
</evidence>
<dbReference type="PATRIC" id="fig|455.5.peg.1959"/>
<reference evidence="3 5" key="2">
    <citation type="submission" date="2016-05" db="EMBL/GenBank/DDBJ databases">
        <authorList>
            <person name="Prochazka B."/>
            <person name="Indra A."/>
            <person name="Hasenberger P."/>
            <person name="Blaschitz M."/>
            <person name="Wagner L."/>
            <person name="Wewalka G."/>
            <person name="Sorschag S."/>
            <person name="Schmid D."/>
            <person name="Ruppitsch W."/>
        </authorList>
    </citation>
    <scope>NUCLEOTIDE SEQUENCE [LARGE SCALE GENOMIC DNA]</scope>
    <source>
        <strain evidence="3 5">974010_12</strain>
    </source>
</reference>
<protein>
    <submittedName>
        <fullName evidence="3">Glycerophosphodiester phosphodiesterase</fullName>
    </submittedName>
    <submittedName>
        <fullName evidence="2">Glycerophosphoryl diester phosphodiesterase</fullName>
        <ecNumber evidence="2">3.1.4.46</ecNumber>
    </submittedName>
</protein>
<dbReference type="PROSITE" id="PS50007">
    <property type="entry name" value="PIPLC_X_DOMAIN"/>
    <property type="match status" value="1"/>
</dbReference>
<dbReference type="Pfam" id="PF03009">
    <property type="entry name" value="GDPD"/>
    <property type="match status" value="1"/>
</dbReference>
<evidence type="ECO:0000259" key="1">
    <source>
        <dbReference type="PROSITE" id="PS51704"/>
    </source>
</evidence>
<dbReference type="EC" id="3.1.4.46" evidence="2"/>
<sequence>MKFLDFIQKCVDWYHACLPRKKPDEGLTEKARLIAHRGAHDRNKQIFENTHEAFARALKLGCWGIEFDVRETADQILVVHHDATLNRLWGKDIAIKGITFHKLRQMVPQIPSLEEVINTYGKRMHLFIELKTPFSAEAQLKEILQALTPCEDYHLLSLNEQIFASFSQFPKQALLLVAEHNNVKKFCDLSLQKRYGGVLGHYVLMTQNRLEQLRAGEKQAIGVGMVDSKFSLYRELNRGIPWLFSNNVAALSGYLQELKAAVKNTTHD</sequence>
<comment type="caution">
    <text evidence="2">The sequence shown here is derived from an EMBL/GenBank/DDBJ whole genome shotgun (WGS) entry which is preliminary data.</text>
</comment>
<proteinExistence type="predicted"/>
<accession>A0A0W0UIE6</accession>
<dbReference type="Proteomes" id="UP000054715">
    <property type="component" value="Unassembled WGS sequence"/>
</dbReference>
<dbReference type="InterPro" id="IPR030395">
    <property type="entry name" value="GP_PDE_dom"/>
</dbReference>
<keyword evidence="2" id="KW-0378">Hydrolase</keyword>
<dbReference type="Proteomes" id="UP000093336">
    <property type="component" value="Unassembled WGS sequence"/>
</dbReference>
<evidence type="ECO:0000313" key="3">
    <source>
        <dbReference type="EMBL" id="OCH99409.1"/>
    </source>
</evidence>
<dbReference type="RefSeq" id="WP_058449767.1">
    <property type="nucleotide sequence ID" value="NZ_CAAAJF010000002.1"/>
</dbReference>
<dbReference type="Gene3D" id="3.20.20.190">
    <property type="entry name" value="Phosphatidylinositol (PI) phosphodiesterase"/>
    <property type="match status" value="1"/>
</dbReference>
<gene>
    <name evidence="3" type="ORF">A8135_06900</name>
    <name evidence="2" type="ORF">Ljam_1861</name>
</gene>
<dbReference type="EMBL" id="LNYG01000013">
    <property type="protein sequence ID" value="KTD07666.1"/>
    <property type="molecule type" value="Genomic_DNA"/>
</dbReference>
<dbReference type="PANTHER" id="PTHR46211">
    <property type="entry name" value="GLYCEROPHOSPHORYL DIESTER PHOSPHODIESTERASE"/>
    <property type="match status" value="1"/>
</dbReference>
<dbReference type="AlphaFoldDB" id="A0A0W0UIE6"/>
<dbReference type="EMBL" id="LYOZ01000001">
    <property type="protein sequence ID" value="OCH99409.1"/>
    <property type="molecule type" value="Genomic_DNA"/>
</dbReference>
<evidence type="ECO:0000313" key="5">
    <source>
        <dbReference type="Proteomes" id="UP000093336"/>
    </source>
</evidence>
<dbReference type="SUPFAM" id="SSF51695">
    <property type="entry name" value="PLC-like phosphodiesterases"/>
    <property type="match status" value="1"/>
</dbReference>
<evidence type="ECO:0000313" key="2">
    <source>
        <dbReference type="EMBL" id="KTD07666.1"/>
    </source>
</evidence>
<name>A0A0W0UIE6_9GAMM</name>
<dbReference type="OrthoDB" id="9795622at2"/>
<dbReference type="InterPro" id="IPR017946">
    <property type="entry name" value="PLC-like_Pdiesterase_TIM-brl"/>
</dbReference>
<reference evidence="2 4" key="1">
    <citation type="submission" date="2015-11" db="EMBL/GenBank/DDBJ databases">
        <title>Genomic analysis of 38 Legionella species identifies large and diverse effector repertoires.</title>
        <authorList>
            <person name="Burstein D."/>
            <person name="Amaro F."/>
            <person name="Zusman T."/>
            <person name="Lifshitz Z."/>
            <person name="Cohen O."/>
            <person name="Gilbert J.A."/>
            <person name="Pupko T."/>
            <person name="Shuman H.A."/>
            <person name="Segal G."/>
        </authorList>
    </citation>
    <scope>NUCLEOTIDE SEQUENCE [LARGE SCALE GENOMIC DNA]</scope>
    <source>
        <strain evidence="2 4">JA-26-G1-E2</strain>
    </source>
</reference>
<keyword evidence="5" id="KW-1185">Reference proteome</keyword>
<dbReference type="PROSITE" id="PS51704">
    <property type="entry name" value="GP_PDE"/>
    <property type="match status" value="1"/>
</dbReference>
<dbReference type="GO" id="GO:0006629">
    <property type="term" value="P:lipid metabolic process"/>
    <property type="evidence" value="ECO:0007669"/>
    <property type="project" value="InterPro"/>
</dbReference>
<feature type="domain" description="GP-PDE" evidence="1">
    <location>
        <begin position="31"/>
        <end position="255"/>
    </location>
</feature>
<dbReference type="GO" id="GO:0008889">
    <property type="term" value="F:glycerophosphodiester phosphodiesterase activity"/>
    <property type="evidence" value="ECO:0007669"/>
    <property type="project" value="UniProtKB-EC"/>
</dbReference>
<dbReference type="PANTHER" id="PTHR46211:SF1">
    <property type="entry name" value="GLYCEROPHOSPHODIESTER PHOSPHODIESTERASE, CYTOPLASMIC"/>
    <property type="match status" value="1"/>
</dbReference>